<feature type="transmembrane region" description="Helical" evidence="1">
    <location>
        <begin position="127"/>
        <end position="146"/>
    </location>
</feature>
<keyword evidence="1" id="KW-0472">Membrane</keyword>
<name>A0AAD7ZKU5_DIPPU</name>
<keyword evidence="1" id="KW-1133">Transmembrane helix</keyword>
<sequence>DKATLHNAALILRRKILDIEQQTLPEDITTWRKSQESFRFSNFLASDLIYNVSKVYQAAEKLLYTTQYIKERSHLKTNMISNLGEFMDALEDDKERTHKNTPTQDVDADLPDYTKVANKKIQIAQNIFFGLIFFFQMCIHPLGLLVNK</sequence>
<keyword evidence="3" id="KW-1185">Reference proteome</keyword>
<proteinExistence type="predicted"/>
<evidence type="ECO:0000256" key="1">
    <source>
        <dbReference type="SAM" id="Phobius"/>
    </source>
</evidence>
<evidence type="ECO:0000313" key="2">
    <source>
        <dbReference type="EMBL" id="KAJ9581708.1"/>
    </source>
</evidence>
<dbReference type="EMBL" id="JASPKZ010007849">
    <property type="protein sequence ID" value="KAJ9581708.1"/>
    <property type="molecule type" value="Genomic_DNA"/>
</dbReference>
<dbReference type="AlphaFoldDB" id="A0AAD7ZKU5"/>
<comment type="caution">
    <text evidence="2">The sequence shown here is derived from an EMBL/GenBank/DDBJ whole genome shotgun (WGS) entry which is preliminary data.</text>
</comment>
<organism evidence="2 3">
    <name type="scientific">Diploptera punctata</name>
    <name type="common">Pacific beetle cockroach</name>
    <dbReference type="NCBI Taxonomy" id="6984"/>
    <lineage>
        <taxon>Eukaryota</taxon>
        <taxon>Metazoa</taxon>
        <taxon>Ecdysozoa</taxon>
        <taxon>Arthropoda</taxon>
        <taxon>Hexapoda</taxon>
        <taxon>Insecta</taxon>
        <taxon>Pterygota</taxon>
        <taxon>Neoptera</taxon>
        <taxon>Polyneoptera</taxon>
        <taxon>Dictyoptera</taxon>
        <taxon>Blattodea</taxon>
        <taxon>Blaberoidea</taxon>
        <taxon>Blaberidae</taxon>
        <taxon>Diplopterinae</taxon>
        <taxon>Diploptera</taxon>
    </lineage>
</organism>
<dbReference type="Proteomes" id="UP001233999">
    <property type="component" value="Unassembled WGS sequence"/>
</dbReference>
<gene>
    <name evidence="2" type="ORF">L9F63_023118</name>
</gene>
<reference evidence="2" key="2">
    <citation type="submission" date="2023-05" db="EMBL/GenBank/DDBJ databases">
        <authorList>
            <person name="Fouks B."/>
        </authorList>
    </citation>
    <scope>NUCLEOTIDE SEQUENCE</scope>
    <source>
        <strain evidence="2">Stay&amp;Tobe</strain>
        <tissue evidence="2">Testes</tissue>
    </source>
</reference>
<keyword evidence="1" id="KW-0812">Transmembrane</keyword>
<feature type="non-terminal residue" evidence="2">
    <location>
        <position position="148"/>
    </location>
</feature>
<evidence type="ECO:0000313" key="3">
    <source>
        <dbReference type="Proteomes" id="UP001233999"/>
    </source>
</evidence>
<feature type="non-terminal residue" evidence="2">
    <location>
        <position position="1"/>
    </location>
</feature>
<protein>
    <submittedName>
        <fullName evidence="2">Uncharacterized protein</fullName>
    </submittedName>
</protein>
<accession>A0AAD7ZKU5</accession>
<reference evidence="2" key="1">
    <citation type="journal article" date="2023" name="IScience">
        <title>Live-bearing cockroach genome reveals convergent evolutionary mechanisms linked to viviparity in insects and beyond.</title>
        <authorList>
            <person name="Fouks B."/>
            <person name="Harrison M.C."/>
            <person name="Mikhailova A.A."/>
            <person name="Marchal E."/>
            <person name="English S."/>
            <person name="Carruthers M."/>
            <person name="Jennings E.C."/>
            <person name="Chiamaka E.L."/>
            <person name="Frigard R.A."/>
            <person name="Pippel M."/>
            <person name="Attardo G.M."/>
            <person name="Benoit J.B."/>
            <person name="Bornberg-Bauer E."/>
            <person name="Tobe S.S."/>
        </authorList>
    </citation>
    <scope>NUCLEOTIDE SEQUENCE</scope>
    <source>
        <strain evidence="2">Stay&amp;Tobe</strain>
    </source>
</reference>